<comment type="caution">
    <text evidence="1">The sequence shown here is derived from an EMBL/GenBank/DDBJ whole genome shotgun (WGS) entry which is preliminary data.</text>
</comment>
<organism evidence="1 2">
    <name type="scientific">Leptonema illini</name>
    <dbReference type="NCBI Taxonomy" id="183"/>
    <lineage>
        <taxon>Bacteria</taxon>
        <taxon>Pseudomonadati</taxon>
        <taxon>Spirochaetota</taxon>
        <taxon>Spirochaetia</taxon>
        <taxon>Leptospirales</taxon>
        <taxon>Leptospiraceae</taxon>
        <taxon>Leptonema</taxon>
    </lineage>
</organism>
<evidence type="ECO:0000313" key="2">
    <source>
        <dbReference type="Proteomes" id="UP000460298"/>
    </source>
</evidence>
<protein>
    <submittedName>
        <fullName evidence="1">Uncharacterized protein</fullName>
    </submittedName>
</protein>
<sequence length="182" mass="20030">MINLDHLKRNKNGKLIMKNSMNIMLTFVAAVLLTACSGSQQSRPQNTENARIVASFPDVVAPGRTMMSANNISGATGLCAGECSCMELTGAPAQGYTVASLRPRAVEFWKDYARDDLKLSSVKECDRNRAFAMCQAGITVDNPEGTFWISIYYFEPADRAYIIYGCIRMLRGTLLLKDDGKP</sequence>
<reference evidence="1 2" key="1">
    <citation type="submission" date="2019-10" db="EMBL/GenBank/DDBJ databases">
        <title>Extracellular Electron Transfer in a Candidatus Methanoperedens spp. Enrichment Culture.</title>
        <authorList>
            <person name="Berger S."/>
            <person name="Rangel Shaw D."/>
            <person name="Berben T."/>
            <person name="In 'T Zandt M."/>
            <person name="Frank J."/>
            <person name="Reimann J."/>
            <person name="Jetten M.S.M."/>
            <person name="Welte C.U."/>
        </authorList>
    </citation>
    <scope>NUCLEOTIDE SEQUENCE [LARGE SCALE GENOMIC DNA]</scope>
    <source>
        <strain evidence="1">SB12</strain>
    </source>
</reference>
<accession>A0A833GYF8</accession>
<proteinExistence type="predicted"/>
<dbReference type="AlphaFoldDB" id="A0A833GYF8"/>
<dbReference type="EMBL" id="WBUI01000026">
    <property type="protein sequence ID" value="KAB2929791.1"/>
    <property type="molecule type" value="Genomic_DNA"/>
</dbReference>
<evidence type="ECO:0000313" key="1">
    <source>
        <dbReference type="EMBL" id="KAB2929791.1"/>
    </source>
</evidence>
<name>A0A833GYF8_9LEPT</name>
<dbReference type="Proteomes" id="UP000460298">
    <property type="component" value="Unassembled WGS sequence"/>
</dbReference>
<gene>
    <name evidence="1" type="ORF">F9K24_18690</name>
</gene>